<feature type="domain" description="HEPN" evidence="1">
    <location>
        <begin position="132"/>
        <end position="252"/>
    </location>
</feature>
<dbReference type="RefSeq" id="WP_108635028.1">
    <property type="nucleotide sequence ID" value="NZ_QCXX01000004.1"/>
</dbReference>
<name>A0A363NSD0_9SPHI</name>
<gene>
    <name evidence="2" type="ORF">DCO56_17545</name>
</gene>
<dbReference type="OrthoDB" id="1321649at2"/>
<dbReference type="Gene3D" id="1.20.120.330">
    <property type="entry name" value="Nucleotidyltransferases domain 2"/>
    <property type="match status" value="1"/>
</dbReference>
<accession>A0A363NSD0</accession>
<comment type="caution">
    <text evidence="2">The sequence shown here is derived from an EMBL/GenBank/DDBJ whole genome shotgun (WGS) entry which is preliminary data.</text>
</comment>
<dbReference type="Pfam" id="PF05168">
    <property type="entry name" value="HEPN"/>
    <property type="match status" value="1"/>
</dbReference>
<dbReference type="EMBL" id="QCXX01000004">
    <property type="protein sequence ID" value="PUV23689.1"/>
    <property type="molecule type" value="Genomic_DNA"/>
</dbReference>
<evidence type="ECO:0000313" key="2">
    <source>
        <dbReference type="EMBL" id="PUV23689.1"/>
    </source>
</evidence>
<dbReference type="Proteomes" id="UP000250831">
    <property type="component" value="Unassembled WGS sequence"/>
</dbReference>
<dbReference type="InterPro" id="IPR007842">
    <property type="entry name" value="HEPN_dom"/>
</dbReference>
<dbReference type="AlphaFoldDB" id="A0A363NSD0"/>
<evidence type="ECO:0000259" key="1">
    <source>
        <dbReference type="PROSITE" id="PS50910"/>
    </source>
</evidence>
<dbReference type="SMART" id="SM00748">
    <property type="entry name" value="HEPN"/>
    <property type="match status" value="1"/>
</dbReference>
<reference evidence="2 3" key="1">
    <citation type="submission" date="2018-04" db="EMBL/GenBank/DDBJ databases">
        <title>Sphingobacterium sp. M46 Genome.</title>
        <authorList>
            <person name="Cheng J."/>
            <person name="Li Y."/>
        </authorList>
    </citation>
    <scope>NUCLEOTIDE SEQUENCE [LARGE SCALE GENOMIC DNA]</scope>
    <source>
        <strain evidence="2 3">M46</strain>
    </source>
</reference>
<organism evidence="2 3">
    <name type="scientific">Sphingobacterium athyrii</name>
    <dbReference type="NCBI Taxonomy" id="2152717"/>
    <lineage>
        <taxon>Bacteria</taxon>
        <taxon>Pseudomonadati</taxon>
        <taxon>Bacteroidota</taxon>
        <taxon>Sphingobacteriia</taxon>
        <taxon>Sphingobacteriales</taxon>
        <taxon>Sphingobacteriaceae</taxon>
        <taxon>Sphingobacterium</taxon>
    </lineage>
</organism>
<dbReference type="PROSITE" id="PS50910">
    <property type="entry name" value="HEPN"/>
    <property type="match status" value="1"/>
</dbReference>
<evidence type="ECO:0000313" key="3">
    <source>
        <dbReference type="Proteomes" id="UP000250831"/>
    </source>
</evidence>
<keyword evidence="3" id="KW-1185">Reference proteome</keyword>
<proteinExistence type="predicted"/>
<dbReference type="SUPFAM" id="SSF81593">
    <property type="entry name" value="Nucleotidyltransferase substrate binding subunit/domain"/>
    <property type="match status" value="1"/>
</dbReference>
<sequence>MEPLNKEEGLENIVSQITSKYNIEQIYLNSYEREILPYELIILVSNKYVNNLGDLVPKIMNTIREYPQYKVMCYVAFQAKDKIREGNLFLFTSCQPQKRIYTKEKSEFVPLPKNFDFTKCKGLAIALKNREQQKIDEFKEGYYHFSVTGKFSLASFMLHQAIELTYRYLELLLVAKERITHSIRYHHLYLKEISSIYAGVFDEDDHNDIVLLQVLEDIYRSTRYEDNFEIDLDTLKRLEVKMEALHANAEQIFEGIIALFERKVIC</sequence>
<protein>
    <recommendedName>
        <fullName evidence="1">HEPN domain-containing protein</fullName>
    </recommendedName>
</protein>